<name>A0ABX8AB26_9BRAD</name>
<protein>
    <submittedName>
        <fullName evidence="1">BrnT family toxin</fullName>
    </submittedName>
</protein>
<dbReference type="RefSeq" id="WP_211908686.1">
    <property type="nucleotide sequence ID" value="NZ_CP036498.1"/>
</dbReference>
<dbReference type="Gene3D" id="3.10.450.530">
    <property type="entry name" value="Ribonuclease toxin, BrnT, of type II toxin-antitoxin system"/>
    <property type="match status" value="1"/>
</dbReference>
<dbReference type="InterPro" id="IPR007460">
    <property type="entry name" value="BrnT_toxin"/>
</dbReference>
<dbReference type="Proteomes" id="UP000682843">
    <property type="component" value="Chromosome"/>
</dbReference>
<evidence type="ECO:0000313" key="2">
    <source>
        <dbReference type="Proteomes" id="UP000682843"/>
    </source>
</evidence>
<dbReference type="InterPro" id="IPR038573">
    <property type="entry name" value="BrnT_sf"/>
</dbReference>
<dbReference type="EMBL" id="CP036498">
    <property type="protein sequence ID" value="QUS40166.1"/>
    <property type="molecule type" value="Genomic_DNA"/>
</dbReference>
<gene>
    <name evidence="1" type="ORF">RPMA_15990</name>
</gene>
<sequence>MADFDPTKEAKNLEKHHISLERWGELSVLAIMRDDRFDYGEPRYRAYGLIDGQSYCLVFTMRDGAKRPISLRRAHAKEMKRYVT</sequence>
<dbReference type="Pfam" id="PF04365">
    <property type="entry name" value="BrnT_toxin"/>
    <property type="match status" value="1"/>
</dbReference>
<accession>A0ABX8AB26</accession>
<keyword evidence="2" id="KW-1185">Reference proteome</keyword>
<proteinExistence type="predicted"/>
<reference evidence="1 2" key="1">
    <citation type="submission" date="2019-02" db="EMBL/GenBank/DDBJ databases">
        <title>Emended description of the genus Rhodopseudomonas and description of Rhodopseudomonas albus sp. nov., a non-phototrophic, heavy-metal-tolerant bacterium isolated from garden soil.</title>
        <authorList>
            <person name="Bao Z."/>
            <person name="Cao W.W."/>
            <person name="Sato Y."/>
            <person name="Nishizawa T."/>
            <person name="Zhao J."/>
            <person name="Guo Y."/>
            <person name="Ohta H."/>
        </authorList>
    </citation>
    <scope>NUCLEOTIDE SEQUENCE [LARGE SCALE GENOMIC DNA]</scope>
    <source>
        <strain evidence="1 2">SK50-23</strain>
    </source>
</reference>
<evidence type="ECO:0000313" key="1">
    <source>
        <dbReference type="EMBL" id="QUS40166.1"/>
    </source>
</evidence>
<organism evidence="1 2">
    <name type="scientific">Tardiphaga alba</name>
    <dbReference type="NCBI Taxonomy" id="340268"/>
    <lineage>
        <taxon>Bacteria</taxon>
        <taxon>Pseudomonadati</taxon>
        <taxon>Pseudomonadota</taxon>
        <taxon>Alphaproteobacteria</taxon>
        <taxon>Hyphomicrobiales</taxon>
        <taxon>Nitrobacteraceae</taxon>
        <taxon>Tardiphaga</taxon>
    </lineage>
</organism>